<evidence type="ECO:0000256" key="1">
    <source>
        <dbReference type="SAM" id="Coils"/>
    </source>
</evidence>
<accession>A0A7S2U3K5</accession>
<reference evidence="2" key="1">
    <citation type="submission" date="2021-01" db="EMBL/GenBank/DDBJ databases">
        <authorList>
            <person name="Corre E."/>
            <person name="Pelletier E."/>
            <person name="Niang G."/>
            <person name="Scheremetjew M."/>
            <person name="Finn R."/>
            <person name="Kale V."/>
            <person name="Holt S."/>
            <person name="Cochrane G."/>
            <person name="Meng A."/>
            <person name="Brown T."/>
            <person name="Cohen L."/>
        </authorList>
    </citation>
    <scope>NUCLEOTIDE SEQUENCE</scope>
    <source>
        <strain evidence="2">CCMP622</strain>
    </source>
</reference>
<evidence type="ECO:0000313" key="2">
    <source>
        <dbReference type="EMBL" id="CAD9778237.1"/>
    </source>
</evidence>
<name>A0A7S2U3K5_9EUKA</name>
<dbReference type="AlphaFoldDB" id="A0A7S2U3K5"/>
<sequence length="223" mass="24819">MPGSGGRAHPKNAKEMEKAIAKTKKDIQKTGDNTIDVADQIIDTGAEVNAKLAAQTEQLEAARRDNKEIKENTKAAEGSVDRLESCCCLSVCYACFCCDYKPPPKVSEFKYDKEEEAKGRGKDEGEAEALRKKQQEIANAKEHLKEIREDKNIDADVKHDEIVDAQLDVVNAQLDVVNDLAHHQQEELEHQHDVIVGVNKDLKENQDAIRQLDARAKAVAAQY</sequence>
<proteinExistence type="predicted"/>
<feature type="coiled-coil region" evidence="1">
    <location>
        <begin position="13"/>
        <end position="79"/>
    </location>
</feature>
<dbReference type="Gene3D" id="1.20.5.110">
    <property type="match status" value="1"/>
</dbReference>
<organism evidence="2">
    <name type="scientific">Lotharella oceanica</name>
    <dbReference type="NCBI Taxonomy" id="641309"/>
    <lineage>
        <taxon>Eukaryota</taxon>
        <taxon>Sar</taxon>
        <taxon>Rhizaria</taxon>
        <taxon>Cercozoa</taxon>
        <taxon>Chlorarachniophyceae</taxon>
        <taxon>Lotharella</taxon>
    </lineage>
</organism>
<protein>
    <recommendedName>
        <fullName evidence="3">t-SNARE coiled-coil homology domain-containing protein</fullName>
    </recommendedName>
</protein>
<dbReference type="SUPFAM" id="SSF58038">
    <property type="entry name" value="SNARE fusion complex"/>
    <property type="match status" value="1"/>
</dbReference>
<evidence type="ECO:0008006" key="3">
    <source>
        <dbReference type="Google" id="ProtNLM"/>
    </source>
</evidence>
<keyword evidence="1" id="KW-0175">Coiled coil</keyword>
<gene>
    <name evidence="2" type="ORF">LSP00402_LOCUS22253</name>
</gene>
<dbReference type="EMBL" id="HBHP01036139">
    <property type="protein sequence ID" value="CAD9778237.1"/>
    <property type="molecule type" value="Transcribed_RNA"/>
</dbReference>